<dbReference type="Gene3D" id="3.20.20.70">
    <property type="entry name" value="Aldolase class I"/>
    <property type="match status" value="1"/>
</dbReference>
<evidence type="ECO:0000256" key="10">
    <source>
        <dbReference type="HAMAP-Rule" id="MF_00135"/>
    </source>
</evidence>
<evidence type="ECO:0000256" key="2">
    <source>
        <dbReference type="ARBA" id="ARBA00004664"/>
    </source>
</evidence>
<keyword evidence="7 10" id="KW-0822">Tryptophan biosynthesis</keyword>
<keyword evidence="9 10" id="KW-0413">Isomerase</keyword>
<comment type="catalytic activity">
    <reaction evidence="1 10">
        <text>N-(5-phospho-beta-D-ribosyl)anthranilate = 1-(2-carboxyphenylamino)-1-deoxy-D-ribulose 5-phosphate</text>
        <dbReference type="Rhea" id="RHEA:21540"/>
        <dbReference type="ChEBI" id="CHEBI:18277"/>
        <dbReference type="ChEBI" id="CHEBI:58613"/>
        <dbReference type="EC" id="5.3.1.24"/>
    </reaction>
</comment>
<feature type="domain" description="N-(5'phosphoribosyl) anthranilate isomerase (PRAI)" evidence="11">
    <location>
        <begin position="21"/>
        <end position="237"/>
    </location>
</feature>
<evidence type="ECO:0000259" key="11">
    <source>
        <dbReference type="Pfam" id="PF00697"/>
    </source>
</evidence>
<evidence type="ECO:0000313" key="12">
    <source>
        <dbReference type="EMBL" id="QET01045.1"/>
    </source>
</evidence>
<comment type="similarity">
    <text evidence="3 10">Belongs to the TrpF family.</text>
</comment>
<evidence type="ECO:0000256" key="7">
    <source>
        <dbReference type="ARBA" id="ARBA00022822"/>
    </source>
</evidence>
<gene>
    <name evidence="10" type="primary">trpF</name>
    <name evidence="12" type="ORF">FOB72_02665</name>
</gene>
<dbReference type="NCBIfam" id="NF002299">
    <property type="entry name" value="PRK01222.1-6"/>
    <property type="match status" value="1"/>
</dbReference>
<evidence type="ECO:0000256" key="4">
    <source>
        <dbReference type="ARBA" id="ARBA00012572"/>
    </source>
</evidence>
<dbReference type="OrthoDB" id="9796196at2"/>
<dbReference type="Pfam" id="PF00697">
    <property type="entry name" value="PRAI"/>
    <property type="match status" value="1"/>
</dbReference>
<evidence type="ECO:0000256" key="9">
    <source>
        <dbReference type="ARBA" id="ARBA00023235"/>
    </source>
</evidence>
<evidence type="ECO:0000256" key="8">
    <source>
        <dbReference type="ARBA" id="ARBA00023141"/>
    </source>
</evidence>
<dbReference type="EC" id="5.3.1.24" evidence="4 10"/>
<dbReference type="EMBL" id="CP044065">
    <property type="protein sequence ID" value="QET01045.1"/>
    <property type="molecule type" value="Genomic_DNA"/>
</dbReference>
<evidence type="ECO:0000256" key="1">
    <source>
        <dbReference type="ARBA" id="ARBA00001164"/>
    </source>
</evidence>
<dbReference type="PANTHER" id="PTHR42894">
    <property type="entry name" value="N-(5'-PHOSPHORIBOSYL)ANTHRANILATE ISOMERASE"/>
    <property type="match status" value="1"/>
</dbReference>
<dbReference type="FunFam" id="3.20.20.70:FF:000075">
    <property type="entry name" value="Tryptophan biosynthesis protein TRP1"/>
    <property type="match status" value="1"/>
</dbReference>
<name>A0A5P2H0F1_9BURK</name>
<protein>
    <recommendedName>
        <fullName evidence="5 10">N-(5'-phosphoribosyl)anthranilate isomerase</fullName>
        <shortName evidence="10">PRAI</shortName>
        <ecNumber evidence="4 10">5.3.1.24</ecNumber>
    </recommendedName>
</protein>
<dbReference type="NCBIfam" id="NF002298">
    <property type="entry name" value="PRK01222.1-4"/>
    <property type="match status" value="1"/>
</dbReference>
<keyword evidence="6 10" id="KW-0028">Amino-acid biosynthesis</keyword>
<dbReference type="RefSeq" id="WP_150371115.1">
    <property type="nucleotide sequence ID" value="NZ_CP044065.1"/>
</dbReference>
<proteinExistence type="inferred from homology"/>
<dbReference type="HAMAP" id="MF_00135">
    <property type="entry name" value="PRAI"/>
    <property type="match status" value="1"/>
</dbReference>
<dbReference type="InterPro" id="IPR044643">
    <property type="entry name" value="TrpF_fam"/>
</dbReference>
<organism evidence="12 13">
    <name type="scientific">Cupriavidus pauculus</name>
    <dbReference type="NCBI Taxonomy" id="82633"/>
    <lineage>
        <taxon>Bacteria</taxon>
        <taxon>Pseudomonadati</taxon>
        <taxon>Pseudomonadota</taxon>
        <taxon>Betaproteobacteria</taxon>
        <taxon>Burkholderiales</taxon>
        <taxon>Burkholderiaceae</taxon>
        <taxon>Cupriavidus</taxon>
    </lineage>
</organism>
<dbReference type="AlphaFoldDB" id="A0A5P2H0F1"/>
<dbReference type="InterPro" id="IPR013785">
    <property type="entry name" value="Aldolase_TIM"/>
</dbReference>
<dbReference type="GO" id="GO:0000162">
    <property type="term" value="P:L-tryptophan biosynthetic process"/>
    <property type="evidence" value="ECO:0007669"/>
    <property type="project" value="UniProtKB-UniRule"/>
</dbReference>
<accession>A0A5P2H0F1</accession>
<comment type="pathway">
    <text evidence="2 10">Amino-acid biosynthesis; L-tryptophan biosynthesis; L-tryptophan from chorismate: step 3/5.</text>
</comment>
<dbReference type="SUPFAM" id="SSF51366">
    <property type="entry name" value="Ribulose-phoshate binding barrel"/>
    <property type="match status" value="1"/>
</dbReference>
<dbReference type="UniPathway" id="UPA00035">
    <property type="reaction ID" value="UER00042"/>
</dbReference>
<evidence type="ECO:0000313" key="13">
    <source>
        <dbReference type="Proteomes" id="UP000322822"/>
    </source>
</evidence>
<dbReference type="CDD" id="cd00405">
    <property type="entry name" value="PRAI"/>
    <property type="match status" value="1"/>
</dbReference>
<dbReference type="InterPro" id="IPR011060">
    <property type="entry name" value="RibuloseP-bd_barrel"/>
</dbReference>
<evidence type="ECO:0000256" key="3">
    <source>
        <dbReference type="ARBA" id="ARBA00007571"/>
    </source>
</evidence>
<dbReference type="PANTHER" id="PTHR42894:SF1">
    <property type="entry name" value="N-(5'-PHOSPHORIBOSYL)ANTHRANILATE ISOMERASE"/>
    <property type="match status" value="1"/>
</dbReference>
<dbReference type="GO" id="GO:0004640">
    <property type="term" value="F:phosphoribosylanthranilate isomerase activity"/>
    <property type="evidence" value="ECO:0007669"/>
    <property type="project" value="UniProtKB-UniRule"/>
</dbReference>
<sequence length="245" mass="25788">MTAPDSPTSTPLVTMPHRTRIKICGLTREQDVAAAVDAGADAIGLVFYPGSPRHVDVARAAALAERVPPFVSVVGLFVNADAEEVAHVAERVPLTLLQFHGDETPQQCTEIARRCRLPFMRAARVRPGLDLVEFGHQYADAAGLLLDAFVEGYGGGGHVFDWTLIPPRWLPPAPTVPATTGSPTASDAPRIVLSGGLNAQNVTEAVARVRPYAVDVSSGVEAAKGVKDAARIAAFVRAVRSAEAG</sequence>
<dbReference type="InterPro" id="IPR001240">
    <property type="entry name" value="PRAI_dom"/>
</dbReference>
<reference evidence="12 13" key="1">
    <citation type="submission" date="2019-09" db="EMBL/GenBank/DDBJ databases">
        <title>FDA dAtabase for Regulatory Grade micrObial Sequences (FDA-ARGOS): Supporting development and validation of Infectious Disease Dx tests.</title>
        <authorList>
            <person name="Sciortino C."/>
            <person name="Tallon L."/>
            <person name="Sadzewicz L."/>
            <person name="Vavikolanu K."/>
            <person name="Mehta A."/>
            <person name="Aluvathingal J."/>
            <person name="Nadendla S."/>
            <person name="Nandy P."/>
            <person name="Geyer C."/>
            <person name="Yan Y."/>
            <person name="Sichtig H."/>
        </authorList>
    </citation>
    <scope>NUCLEOTIDE SEQUENCE [LARGE SCALE GENOMIC DNA]</scope>
    <source>
        <strain evidence="12 13">FDAARGOS_664</strain>
    </source>
</reference>
<keyword evidence="8 10" id="KW-0057">Aromatic amino acid biosynthesis</keyword>
<dbReference type="Proteomes" id="UP000322822">
    <property type="component" value="Chromosome 1"/>
</dbReference>
<evidence type="ECO:0000256" key="5">
    <source>
        <dbReference type="ARBA" id="ARBA00022272"/>
    </source>
</evidence>
<evidence type="ECO:0000256" key="6">
    <source>
        <dbReference type="ARBA" id="ARBA00022605"/>
    </source>
</evidence>